<evidence type="ECO:0000313" key="1">
    <source>
        <dbReference type="EMBL" id="MBK1869757.1"/>
    </source>
</evidence>
<dbReference type="EMBL" id="JAENHL010000008">
    <property type="protein sequence ID" value="MBK1869757.1"/>
    <property type="molecule type" value="Genomic_DNA"/>
</dbReference>
<sequence>MSLSPIRAFRIAILAGALSVFAGAALAQNACLTNQPGALPADSKALLEKELPADAQAGFEGYGSPVVASPFATFKPAHEKPFVIGYNNSFSGNAWRAAALAQLESDVEKYKKLGLVKDLIVTDSNGDISTQIQQMRSMIQRGVDLIISIPGSPTAMNGVIDEAFAAGIPVITLAAPVTTANAINVDTNGYLIGKTMALGLVQKLNGKGNILTIQGIPGTSGSELIKAGGAAVFNNCPDIKIVADLVGQWSNSTAQTAVLQQLSTNPTEIAGIWQQGSMFMGTINALEQAGRPIIPVTVGNPDQNALAYWHDNLDKGFSTVGSSNAPGAGMDVVFRTGMRVLLGQGLKVSNVVVRPPLITAETLKDWYKPDFTINSTGVGEPPSGTWMPDSILDGYFTSPAALPQ</sequence>
<reference evidence="1" key="1">
    <citation type="submission" date="2021-01" db="EMBL/GenBank/DDBJ databases">
        <authorList>
            <person name="Sun Q."/>
        </authorList>
    </citation>
    <scope>NUCLEOTIDE SEQUENCE</scope>
    <source>
        <strain evidence="1">YIM B02566</strain>
    </source>
</reference>
<organism evidence="1 2">
    <name type="scientific">Taklimakanibacter albus</name>
    <dbReference type="NCBI Taxonomy" id="2800327"/>
    <lineage>
        <taxon>Bacteria</taxon>
        <taxon>Pseudomonadati</taxon>
        <taxon>Pseudomonadota</taxon>
        <taxon>Alphaproteobacteria</taxon>
        <taxon>Hyphomicrobiales</taxon>
        <taxon>Aestuariivirgaceae</taxon>
        <taxon>Taklimakanibacter</taxon>
    </lineage>
</organism>
<gene>
    <name evidence="1" type="ORF">JHL16_25570</name>
</gene>
<comment type="caution">
    <text evidence="1">The sequence shown here is derived from an EMBL/GenBank/DDBJ whole genome shotgun (WGS) entry which is preliminary data.</text>
</comment>
<accession>A0ACC5RAT3</accession>
<protein>
    <submittedName>
        <fullName evidence="1">Substrate-binding domain-containing protein</fullName>
    </submittedName>
</protein>
<dbReference type="Proteomes" id="UP000616151">
    <property type="component" value="Unassembled WGS sequence"/>
</dbReference>
<proteinExistence type="predicted"/>
<name>A0ACC5RAT3_9HYPH</name>
<evidence type="ECO:0000313" key="2">
    <source>
        <dbReference type="Proteomes" id="UP000616151"/>
    </source>
</evidence>
<keyword evidence="2" id="KW-1185">Reference proteome</keyword>